<evidence type="ECO:0000313" key="2">
    <source>
        <dbReference type="EMBL" id="VDM70783.1"/>
    </source>
</evidence>
<feature type="region of interest" description="Disordered" evidence="1">
    <location>
        <begin position="76"/>
        <end position="112"/>
    </location>
</feature>
<evidence type="ECO:0000256" key="1">
    <source>
        <dbReference type="SAM" id="MobiDB-lite"/>
    </source>
</evidence>
<protein>
    <submittedName>
        <fullName evidence="2">Uncharacterized protein</fullName>
    </submittedName>
</protein>
<name>A0A3P7ISG1_STRVU</name>
<feature type="region of interest" description="Disordered" evidence="1">
    <location>
        <begin position="30"/>
        <end position="62"/>
    </location>
</feature>
<gene>
    <name evidence="2" type="ORF">SVUK_LOCUS5781</name>
</gene>
<dbReference type="Proteomes" id="UP000270094">
    <property type="component" value="Unassembled WGS sequence"/>
</dbReference>
<sequence>MHVDDIEGVPRTLHENTGELMDLITARLLSPRTSSANPKESDLELKTAQPYMISPAKPKSHVKRPSFLALLENEPDINSADFDSPQSSRISDMQKDSIRQPTRDEEDKNKKTVGILNIKSDKTPSRLRKLIRPFRSDTSLMASDNRLDLQLI</sequence>
<dbReference type="EMBL" id="UYYB01017582">
    <property type="protein sequence ID" value="VDM70783.1"/>
    <property type="molecule type" value="Genomic_DNA"/>
</dbReference>
<proteinExistence type="predicted"/>
<organism evidence="2 3">
    <name type="scientific">Strongylus vulgaris</name>
    <name type="common">Blood worm</name>
    <dbReference type="NCBI Taxonomy" id="40348"/>
    <lineage>
        <taxon>Eukaryota</taxon>
        <taxon>Metazoa</taxon>
        <taxon>Ecdysozoa</taxon>
        <taxon>Nematoda</taxon>
        <taxon>Chromadorea</taxon>
        <taxon>Rhabditida</taxon>
        <taxon>Rhabditina</taxon>
        <taxon>Rhabditomorpha</taxon>
        <taxon>Strongyloidea</taxon>
        <taxon>Strongylidae</taxon>
        <taxon>Strongylus</taxon>
    </lineage>
</organism>
<evidence type="ECO:0000313" key="3">
    <source>
        <dbReference type="Proteomes" id="UP000270094"/>
    </source>
</evidence>
<feature type="compositionally biased region" description="Basic and acidic residues" evidence="1">
    <location>
        <begin position="92"/>
        <end position="110"/>
    </location>
</feature>
<dbReference type="OrthoDB" id="10625153at2759"/>
<keyword evidence="3" id="KW-1185">Reference proteome</keyword>
<dbReference type="AlphaFoldDB" id="A0A3P7ISG1"/>
<accession>A0A3P7ISG1</accession>
<reference evidence="2 3" key="1">
    <citation type="submission" date="2018-11" db="EMBL/GenBank/DDBJ databases">
        <authorList>
            <consortium name="Pathogen Informatics"/>
        </authorList>
    </citation>
    <scope>NUCLEOTIDE SEQUENCE [LARGE SCALE GENOMIC DNA]</scope>
</reference>